<evidence type="ECO:0000256" key="5">
    <source>
        <dbReference type="NCBIfam" id="TIGR01378"/>
    </source>
</evidence>
<dbReference type="SMART" id="SM00983">
    <property type="entry name" value="TPK_B1_binding"/>
    <property type="match status" value="1"/>
</dbReference>
<dbReference type="InterPro" id="IPR036759">
    <property type="entry name" value="TPK_catalytic_sf"/>
</dbReference>
<dbReference type="AlphaFoldDB" id="A0A7C9LMS9"/>
<keyword evidence="1 7" id="KW-0808">Transferase</keyword>
<dbReference type="Pfam" id="PF04265">
    <property type="entry name" value="TPK_B1_binding"/>
    <property type="match status" value="1"/>
</dbReference>
<organism evidence="7 8">
    <name type="scientific">Deinococcus arboris</name>
    <dbReference type="NCBI Taxonomy" id="2682977"/>
    <lineage>
        <taxon>Bacteria</taxon>
        <taxon>Thermotogati</taxon>
        <taxon>Deinococcota</taxon>
        <taxon>Deinococci</taxon>
        <taxon>Deinococcales</taxon>
        <taxon>Deinococcaceae</taxon>
        <taxon>Deinococcus</taxon>
    </lineage>
</organism>
<evidence type="ECO:0000313" key="8">
    <source>
        <dbReference type="Proteomes" id="UP000483286"/>
    </source>
</evidence>
<evidence type="ECO:0000313" key="7">
    <source>
        <dbReference type="EMBL" id="MVN86576.1"/>
    </source>
</evidence>
<dbReference type="Proteomes" id="UP000483286">
    <property type="component" value="Unassembled WGS sequence"/>
</dbReference>
<dbReference type="Gene3D" id="3.40.50.10240">
    <property type="entry name" value="Thiamin pyrophosphokinase, catalytic domain"/>
    <property type="match status" value="1"/>
</dbReference>
<dbReference type="GO" id="GO:0009229">
    <property type="term" value="P:thiamine diphosphate biosynthetic process"/>
    <property type="evidence" value="ECO:0007669"/>
    <property type="project" value="InterPro"/>
</dbReference>
<evidence type="ECO:0000256" key="3">
    <source>
        <dbReference type="ARBA" id="ARBA00022777"/>
    </source>
</evidence>
<dbReference type="GO" id="GO:0016301">
    <property type="term" value="F:kinase activity"/>
    <property type="evidence" value="ECO:0007669"/>
    <property type="project" value="UniProtKB-KW"/>
</dbReference>
<dbReference type="RefSeq" id="WP_369409224.1">
    <property type="nucleotide sequence ID" value="NZ_WQLB01000007.1"/>
</dbReference>
<reference evidence="7 8" key="1">
    <citation type="submission" date="2019-12" db="EMBL/GenBank/DDBJ databases">
        <title>Deinococcus sp. HMF7620 Genome sequencing and assembly.</title>
        <authorList>
            <person name="Kang H."/>
            <person name="Kim H."/>
            <person name="Joh K."/>
        </authorList>
    </citation>
    <scope>NUCLEOTIDE SEQUENCE [LARGE SCALE GENOMIC DNA]</scope>
    <source>
        <strain evidence="7 8">HMF7620</strain>
    </source>
</reference>
<dbReference type="CDD" id="cd07995">
    <property type="entry name" value="TPK"/>
    <property type="match status" value="1"/>
</dbReference>
<protein>
    <recommendedName>
        <fullName evidence="5">Thiamine diphosphokinase</fullName>
        <ecNumber evidence="5">2.7.6.2</ecNumber>
    </recommendedName>
</protein>
<evidence type="ECO:0000256" key="2">
    <source>
        <dbReference type="ARBA" id="ARBA00022741"/>
    </source>
</evidence>
<dbReference type="SUPFAM" id="SSF63999">
    <property type="entry name" value="Thiamin pyrophosphokinase, catalytic domain"/>
    <property type="match status" value="1"/>
</dbReference>
<dbReference type="Pfam" id="PF04263">
    <property type="entry name" value="TPK_catalytic"/>
    <property type="match status" value="1"/>
</dbReference>
<keyword evidence="4" id="KW-0067">ATP-binding</keyword>
<evidence type="ECO:0000256" key="4">
    <source>
        <dbReference type="ARBA" id="ARBA00022840"/>
    </source>
</evidence>
<feature type="domain" description="Thiamin pyrophosphokinase thiamin-binding" evidence="6">
    <location>
        <begin position="128"/>
        <end position="199"/>
    </location>
</feature>
<keyword evidence="2" id="KW-0547">Nucleotide-binding</keyword>
<dbReference type="GO" id="GO:0004788">
    <property type="term" value="F:thiamine diphosphokinase activity"/>
    <property type="evidence" value="ECO:0007669"/>
    <property type="project" value="UniProtKB-UniRule"/>
</dbReference>
<comment type="caution">
    <text evidence="7">The sequence shown here is derived from an EMBL/GenBank/DDBJ whole genome shotgun (WGS) entry which is preliminary data.</text>
</comment>
<dbReference type="InterPro" id="IPR007373">
    <property type="entry name" value="Thiamin_PyroPKinase_B1-bd"/>
</dbReference>
<dbReference type="GO" id="GO:0030975">
    <property type="term" value="F:thiamine binding"/>
    <property type="evidence" value="ECO:0007669"/>
    <property type="project" value="InterPro"/>
</dbReference>
<dbReference type="PANTHER" id="PTHR41299:SF1">
    <property type="entry name" value="THIAMINE PYROPHOSPHOKINASE"/>
    <property type="match status" value="1"/>
</dbReference>
<gene>
    <name evidence="7" type="ORF">GO986_07335</name>
</gene>
<keyword evidence="3 7" id="KW-0418">Kinase</keyword>
<dbReference type="EC" id="2.7.6.2" evidence="5"/>
<keyword evidence="8" id="KW-1185">Reference proteome</keyword>
<name>A0A7C9LMS9_9DEIO</name>
<dbReference type="InterPro" id="IPR006282">
    <property type="entry name" value="Thi_PPkinase"/>
</dbReference>
<evidence type="ECO:0000256" key="1">
    <source>
        <dbReference type="ARBA" id="ARBA00022679"/>
    </source>
</evidence>
<dbReference type="InterPro" id="IPR007371">
    <property type="entry name" value="TPK_catalytic"/>
</dbReference>
<dbReference type="InterPro" id="IPR053149">
    <property type="entry name" value="TPK"/>
</dbReference>
<dbReference type="GO" id="GO:0006772">
    <property type="term" value="P:thiamine metabolic process"/>
    <property type="evidence" value="ECO:0007669"/>
    <property type="project" value="UniProtKB-UniRule"/>
</dbReference>
<sequence length="211" mass="21873">MIAWILVGGRLIPTPLLGTLPRPDLVIAADGGARHAVLLGVTVDTWVGDFDSSGGVHISAPREVHPTAKNATDAELAVQAARSRGATELVILGAFGGRFDHALALALGAVRLTGEGLRVTLTSGDEWGWPLLPSSPLSLALPPGATLSVLALTELRALTLRGVRWPLTGADVPLGSGWTVSNEVQEERVTAELGAGLALLTLLPDTAEEPR</sequence>
<dbReference type="GO" id="GO:0005524">
    <property type="term" value="F:ATP binding"/>
    <property type="evidence" value="ECO:0007669"/>
    <property type="project" value="UniProtKB-KW"/>
</dbReference>
<dbReference type="NCBIfam" id="TIGR01378">
    <property type="entry name" value="thi_PPkinase"/>
    <property type="match status" value="1"/>
</dbReference>
<accession>A0A7C9LMS9</accession>
<proteinExistence type="predicted"/>
<dbReference type="EMBL" id="WQLB01000007">
    <property type="protein sequence ID" value="MVN86576.1"/>
    <property type="molecule type" value="Genomic_DNA"/>
</dbReference>
<dbReference type="PANTHER" id="PTHR41299">
    <property type="entry name" value="THIAMINE PYROPHOSPHOKINASE"/>
    <property type="match status" value="1"/>
</dbReference>
<evidence type="ECO:0000259" key="6">
    <source>
        <dbReference type="SMART" id="SM00983"/>
    </source>
</evidence>